<dbReference type="Proteomes" id="UP000612055">
    <property type="component" value="Unassembled WGS sequence"/>
</dbReference>
<feature type="transmembrane region" description="Helical" evidence="10">
    <location>
        <begin position="413"/>
        <end position="433"/>
    </location>
</feature>
<feature type="transmembrane region" description="Helical" evidence="10">
    <location>
        <begin position="464"/>
        <end position="489"/>
    </location>
</feature>
<sequence>MRLAGPLVLALLIAHSAQAKDECYGRALVKLEVELSSADANVVSYGALAGFGSNLSQPLEGLQIAVAKPLLACDELEPAPGKALLVLRGNCTFTDKARAVQAAGAAAMLLYDSEPNGCVTIGYEANKTAGITVAVVSINQALGQRWGDMLDPSHVPPVDLKITLESVGVPLVDTGAVLLWLLAVGTVVAGSVWSGADLLAARKAAAEEEQAALIGGRRKAPAAPPHEVMDLTPRAALGFVLLASAMLLLLYFLLNKVFFFVLLGLFCVASIQSQTALYAAGLEQLLPPARAAASLTLPFFGVCPLPVLLTLPLAVAVAVVWAVWRNAPWAWVLQDLQGVALMLLVLRTLRVTRLKVAAVLLPACLLYDVFWVFIQPMLFGNGDSVMVTVAQGGTSGEFIPMLLRVPHFGFGGMGGYSLLGFGDVILPGLLVAFTRRLDVDLSLHGVFRAAGGAPSLFLYISRAYFPYAVLLYGGGLCLTYAALAFSWFGDQGQPALLYLVPCTLGGTVALAAVRGQLGALWRAGSKVGGAGDAGDGDEAGGLAESYGLLSTADHDSDAGDLGVGSGPAAGLGAGTGTGGAGPDVEAGSGPAAGRDREAQRRRAGGAA</sequence>
<dbReference type="PANTHER" id="PTHR12174">
    <property type="entry name" value="SIGNAL PEPTIDE PEPTIDASE"/>
    <property type="match status" value="1"/>
</dbReference>
<evidence type="ECO:0000313" key="13">
    <source>
        <dbReference type="EMBL" id="KAG2496822.1"/>
    </source>
</evidence>
<feature type="compositionally biased region" description="Gly residues" evidence="9">
    <location>
        <begin position="561"/>
        <end position="581"/>
    </location>
</feature>
<dbReference type="AlphaFoldDB" id="A0A835Y891"/>
<dbReference type="GO" id="GO:0030660">
    <property type="term" value="C:Golgi-associated vesicle membrane"/>
    <property type="evidence" value="ECO:0007669"/>
    <property type="project" value="TreeGrafter"/>
</dbReference>
<evidence type="ECO:0000256" key="7">
    <source>
        <dbReference type="ARBA" id="ARBA00022989"/>
    </source>
</evidence>
<dbReference type="GO" id="GO:0033619">
    <property type="term" value="P:membrane protein proteolysis"/>
    <property type="evidence" value="ECO:0007669"/>
    <property type="project" value="TreeGrafter"/>
</dbReference>
<dbReference type="GO" id="GO:0042500">
    <property type="term" value="F:aspartic endopeptidase activity, intramembrane cleaving"/>
    <property type="evidence" value="ECO:0007669"/>
    <property type="project" value="InterPro"/>
</dbReference>
<keyword evidence="5" id="KW-0967">Endosome</keyword>
<reference evidence="13" key="1">
    <citation type="journal article" date="2020" name="bioRxiv">
        <title>Comparative genomics of Chlamydomonas.</title>
        <authorList>
            <person name="Craig R.J."/>
            <person name="Hasan A.R."/>
            <person name="Ness R.W."/>
            <person name="Keightley P.D."/>
        </authorList>
    </citation>
    <scope>NUCLEOTIDE SEQUENCE</scope>
    <source>
        <strain evidence="13">CCAP 11/70</strain>
    </source>
</reference>
<dbReference type="PANTHER" id="PTHR12174:SF75">
    <property type="entry name" value="SIGNAL PEPTIDE PEPTIDASE-LIKE 2"/>
    <property type="match status" value="1"/>
</dbReference>
<comment type="caution">
    <text evidence="13">The sequence shown here is derived from an EMBL/GenBank/DDBJ whole genome shotgun (WGS) entry which is preliminary data.</text>
</comment>
<dbReference type="Pfam" id="PF04258">
    <property type="entry name" value="Peptidase_A22B"/>
    <property type="match status" value="1"/>
</dbReference>
<name>A0A835Y891_9CHLO</name>
<feature type="transmembrane region" description="Helical" evidence="10">
    <location>
        <begin position="356"/>
        <end position="374"/>
    </location>
</feature>
<evidence type="ECO:0000256" key="4">
    <source>
        <dbReference type="ARBA" id="ARBA00022692"/>
    </source>
</evidence>
<dbReference type="GO" id="GO:0005765">
    <property type="term" value="C:lysosomal membrane"/>
    <property type="evidence" value="ECO:0007669"/>
    <property type="project" value="TreeGrafter"/>
</dbReference>
<dbReference type="InterPro" id="IPR003137">
    <property type="entry name" value="PA_domain"/>
</dbReference>
<feature type="transmembrane region" description="Helical" evidence="10">
    <location>
        <begin position="292"/>
        <end position="323"/>
    </location>
</feature>
<proteinExistence type="inferred from homology"/>
<dbReference type="InterPro" id="IPR046450">
    <property type="entry name" value="PA_dom_sf"/>
</dbReference>
<keyword evidence="14" id="KW-1185">Reference proteome</keyword>
<keyword evidence="11" id="KW-0732">Signal</keyword>
<feature type="transmembrane region" description="Helical" evidence="10">
    <location>
        <begin position="235"/>
        <end position="254"/>
    </location>
</feature>
<dbReference type="Pfam" id="PF02225">
    <property type="entry name" value="PA"/>
    <property type="match status" value="1"/>
</dbReference>
<evidence type="ECO:0000256" key="9">
    <source>
        <dbReference type="SAM" id="MobiDB-lite"/>
    </source>
</evidence>
<dbReference type="OrthoDB" id="29661at2759"/>
<dbReference type="InterPro" id="IPR007369">
    <property type="entry name" value="Peptidase_A22B_SPP"/>
</dbReference>
<dbReference type="GO" id="GO:0010008">
    <property type="term" value="C:endosome membrane"/>
    <property type="evidence" value="ECO:0007669"/>
    <property type="project" value="UniProtKB-SubCell"/>
</dbReference>
<evidence type="ECO:0000256" key="8">
    <source>
        <dbReference type="ARBA" id="ARBA00023136"/>
    </source>
</evidence>
<feature type="transmembrane region" description="Helical" evidence="10">
    <location>
        <begin position="495"/>
        <end position="513"/>
    </location>
</feature>
<evidence type="ECO:0000256" key="10">
    <source>
        <dbReference type="SAM" id="Phobius"/>
    </source>
</evidence>
<organism evidence="13 14">
    <name type="scientific">Edaphochlamys debaryana</name>
    <dbReference type="NCBI Taxonomy" id="47281"/>
    <lineage>
        <taxon>Eukaryota</taxon>
        <taxon>Viridiplantae</taxon>
        <taxon>Chlorophyta</taxon>
        <taxon>core chlorophytes</taxon>
        <taxon>Chlorophyceae</taxon>
        <taxon>CS clade</taxon>
        <taxon>Chlamydomonadales</taxon>
        <taxon>Chlamydomonadales incertae sedis</taxon>
        <taxon>Edaphochlamys</taxon>
    </lineage>
</organism>
<keyword evidence="8 10" id="KW-0472">Membrane</keyword>
<evidence type="ECO:0000256" key="2">
    <source>
        <dbReference type="ARBA" id="ARBA00004337"/>
    </source>
</evidence>
<comment type="similarity">
    <text evidence="3">Belongs to the peptidase A22B family.</text>
</comment>
<keyword evidence="7 10" id="KW-1133">Transmembrane helix</keyword>
<dbReference type="SMART" id="SM00730">
    <property type="entry name" value="PSN"/>
    <property type="match status" value="1"/>
</dbReference>
<accession>A0A835Y891</accession>
<dbReference type="SUPFAM" id="SSF52025">
    <property type="entry name" value="PA domain"/>
    <property type="match status" value="1"/>
</dbReference>
<evidence type="ECO:0000256" key="3">
    <source>
        <dbReference type="ARBA" id="ARBA00006859"/>
    </source>
</evidence>
<feature type="chain" id="PRO_5032978738" description="PA domain-containing protein" evidence="11">
    <location>
        <begin position="20"/>
        <end position="607"/>
    </location>
</feature>
<protein>
    <recommendedName>
        <fullName evidence="12">PA domain-containing protein</fullName>
    </recommendedName>
</protein>
<dbReference type="GO" id="GO:0098553">
    <property type="term" value="C:lumenal side of endoplasmic reticulum membrane"/>
    <property type="evidence" value="ECO:0007669"/>
    <property type="project" value="TreeGrafter"/>
</dbReference>
<dbReference type="GO" id="GO:0098554">
    <property type="term" value="C:cytoplasmic side of endoplasmic reticulum membrane"/>
    <property type="evidence" value="ECO:0007669"/>
    <property type="project" value="TreeGrafter"/>
</dbReference>
<dbReference type="InterPro" id="IPR006639">
    <property type="entry name" value="Preselin/SPP"/>
</dbReference>
<feature type="region of interest" description="Disordered" evidence="9">
    <location>
        <begin position="559"/>
        <end position="607"/>
    </location>
</feature>
<evidence type="ECO:0000256" key="5">
    <source>
        <dbReference type="ARBA" id="ARBA00022753"/>
    </source>
</evidence>
<feature type="domain" description="PA" evidence="12">
    <location>
        <begin position="70"/>
        <end position="145"/>
    </location>
</feature>
<keyword evidence="4 10" id="KW-0812">Transmembrane</keyword>
<feature type="signal peptide" evidence="11">
    <location>
        <begin position="1"/>
        <end position="19"/>
    </location>
</feature>
<comment type="function">
    <text evidence="1">Intramembrane-cleaving aspartic protease (I-CLiP) that cleaves type II membrane signal peptides in the hydrophobic plane of the membrane.</text>
</comment>
<evidence type="ECO:0000313" key="14">
    <source>
        <dbReference type="Proteomes" id="UP000612055"/>
    </source>
</evidence>
<evidence type="ECO:0000256" key="11">
    <source>
        <dbReference type="SAM" id="SignalP"/>
    </source>
</evidence>
<comment type="subcellular location">
    <subcellularLocation>
        <location evidence="2">Endosome membrane</location>
        <topology evidence="2">Multi-pass membrane protein</topology>
    </subcellularLocation>
</comment>
<keyword evidence="6" id="KW-0378">Hydrolase</keyword>
<evidence type="ECO:0000259" key="12">
    <source>
        <dbReference type="Pfam" id="PF02225"/>
    </source>
</evidence>
<feature type="transmembrane region" description="Helical" evidence="10">
    <location>
        <begin position="260"/>
        <end position="280"/>
    </location>
</feature>
<evidence type="ECO:0000256" key="6">
    <source>
        <dbReference type="ARBA" id="ARBA00022801"/>
    </source>
</evidence>
<evidence type="ECO:0000256" key="1">
    <source>
        <dbReference type="ARBA" id="ARBA00003012"/>
    </source>
</evidence>
<dbReference type="Gene3D" id="3.50.30.30">
    <property type="match status" value="1"/>
</dbReference>
<gene>
    <name evidence="13" type="ORF">HYH03_005228</name>
</gene>
<dbReference type="EMBL" id="JAEHOE010000017">
    <property type="protein sequence ID" value="KAG2496822.1"/>
    <property type="molecule type" value="Genomic_DNA"/>
</dbReference>